<dbReference type="Pfam" id="PF03564">
    <property type="entry name" value="DUF1759"/>
    <property type="match status" value="1"/>
</dbReference>
<feature type="region of interest" description="Disordered" evidence="2">
    <location>
        <begin position="686"/>
        <end position="716"/>
    </location>
</feature>
<dbReference type="Pfam" id="PF13650">
    <property type="entry name" value="Asp_protease_2"/>
    <property type="match status" value="1"/>
</dbReference>
<keyword evidence="5" id="KW-1185">Reference proteome</keyword>
<dbReference type="AlphaFoldDB" id="A0A0L7KX37"/>
<dbReference type="InterPro" id="IPR005312">
    <property type="entry name" value="DUF1759"/>
</dbReference>
<dbReference type="GO" id="GO:0006508">
    <property type="term" value="P:proteolysis"/>
    <property type="evidence" value="ECO:0007669"/>
    <property type="project" value="InterPro"/>
</dbReference>
<evidence type="ECO:0000256" key="2">
    <source>
        <dbReference type="SAM" id="MobiDB-lite"/>
    </source>
</evidence>
<evidence type="ECO:0000313" key="4">
    <source>
        <dbReference type="EMBL" id="KOB67675.1"/>
    </source>
</evidence>
<evidence type="ECO:0000256" key="1">
    <source>
        <dbReference type="ARBA" id="ARBA00022801"/>
    </source>
</evidence>
<feature type="compositionally biased region" description="Low complexity" evidence="2">
    <location>
        <begin position="405"/>
        <end position="415"/>
    </location>
</feature>
<accession>A0A0L7KX37</accession>
<feature type="non-terminal residue" evidence="4">
    <location>
        <position position="756"/>
    </location>
</feature>
<comment type="caution">
    <text evidence="4">The sequence shown here is derived from an EMBL/GenBank/DDBJ whole genome shotgun (WGS) entry which is preliminary data.</text>
</comment>
<feature type="region of interest" description="Disordered" evidence="2">
    <location>
        <begin position="394"/>
        <end position="415"/>
    </location>
</feature>
<dbReference type="PROSITE" id="PS50175">
    <property type="entry name" value="ASP_PROT_RETROV"/>
    <property type="match status" value="1"/>
</dbReference>
<proteinExistence type="predicted"/>
<gene>
    <name evidence="4" type="ORF">OBRU01_19458</name>
</gene>
<organism evidence="4 5">
    <name type="scientific">Operophtera brumata</name>
    <name type="common">Winter moth</name>
    <name type="synonym">Phalaena brumata</name>
    <dbReference type="NCBI Taxonomy" id="104452"/>
    <lineage>
        <taxon>Eukaryota</taxon>
        <taxon>Metazoa</taxon>
        <taxon>Ecdysozoa</taxon>
        <taxon>Arthropoda</taxon>
        <taxon>Hexapoda</taxon>
        <taxon>Insecta</taxon>
        <taxon>Pterygota</taxon>
        <taxon>Neoptera</taxon>
        <taxon>Endopterygota</taxon>
        <taxon>Lepidoptera</taxon>
        <taxon>Glossata</taxon>
        <taxon>Ditrysia</taxon>
        <taxon>Geometroidea</taxon>
        <taxon>Geometridae</taxon>
        <taxon>Larentiinae</taxon>
        <taxon>Operophtera</taxon>
    </lineage>
</organism>
<protein>
    <recommendedName>
        <fullName evidence="3">Peptidase A2 domain-containing protein</fullName>
    </recommendedName>
</protein>
<dbReference type="SUPFAM" id="SSF50630">
    <property type="entry name" value="Acid proteases"/>
    <property type="match status" value="1"/>
</dbReference>
<evidence type="ECO:0000313" key="5">
    <source>
        <dbReference type="Proteomes" id="UP000037510"/>
    </source>
</evidence>
<dbReference type="PANTHER" id="PTHR47331:SF5">
    <property type="entry name" value="RIBONUCLEASE H"/>
    <property type="match status" value="1"/>
</dbReference>
<sequence>MDSLIFLQEDVSKRIAKAKSNFKKSPRDRLSKDYVETKLQSLEQLWAQFLDNHRELLKTCDQTLLRASSYLDKDVYSETEEVYVECRCLIKAALSKYVDEPEQFSECNSGNSKGNKRGSNAKLPKIIIPIFSGKYSEWSAFRDLYLSLVHNTDMESIQKMQYLKGLLTGEAEQLVRHISLADGNYMRCWNMLETRYNNKRYLCNTILKRLFAQPNASAESANFIRELLDTTSECLGALSSLGVDVTNWDIIIVYITALRLDHESRKQWELQSANSTELPTWKAFEEFLTNRFRALEFVDSGSNFNQSKPHHPTKSFHVADDSNKYIKCKFCKEPHRLAHCRNFVSAEVQARRGFVEKNNLCFNCLGDNHRVHQCRSLMTCRVCQRRHHTYLHLTSSDSGTHQTESESSSTENVSEETAAPVVCVASGGTVPSSQVLLATALVRAQSSTGDTRIIRALLDQGSQASFVTEATAQYLGLKRTPVRGVVSGLGGSANVSSNSMVNITIKSIYDHNVTLNLKVFVLKSITTLLPSKEVVATDWVLGNIPLADPKYDLPNKIDILLGAAVYGQVVREGVKKNAEGTLLAQNTTLGWILSGIVSNQENQEANLITMHACVEDMQLKRFWELEADPITSGSTLLTDEEARCEKFFAETTTRDKEGRYIVRTQDTPKIKTYERKRPIIKLESEFSAPSTSSTEPVIEPRPIEINRPQPDPKTENFKMSVEVDSNDSLSGISGYRIVDLKKVIQWAFLLERHRNV</sequence>
<dbReference type="EMBL" id="JTDY01004853">
    <property type="protein sequence ID" value="KOB67675.1"/>
    <property type="molecule type" value="Genomic_DNA"/>
</dbReference>
<dbReference type="Gene3D" id="2.40.70.10">
    <property type="entry name" value="Acid Proteases"/>
    <property type="match status" value="1"/>
</dbReference>
<keyword evidence="1" id="KW-0378">Hydrolase</keyword>
<name>A0A0L7KX37_OPEBR</name>
<dbReference type="GO" id="GO:0004190">
    <property type="term" value="F:aspartic-type endopeptidase activity"/>
    <property type="evidence" value="ECO:0007669"/>
    <property type="project" value="InterPro"/>
</dbReference>
<feature type="domain" description="Peptidase A2" evidence="3">
    <location>
        <begin position="454"/>
        <end position="494"/>
    </location>
</feature>
<dbReference type="InterPro" id="IPR001995">
    <property type="entry name" value="Peptidase_A2_cat"/>
</dbReference>
<dbReference type="Proteomes" id="UP000037510">
    <property type="component" value="Unassembled WGS sequence"/>
</dbReference>
<dbReference type="STRING" id="104452.A0A0L7KX37"/>
<dbReference type="PANTHER" id="PTHR47331">
    <property type="entry name" value="PHD-TYPE DOMAIN-CONTAINING PROTEIN"/>
    <property type="match status" value="1"/>
</dbReference>
<reference evidence="4 5" key="1">
    <citation type="journal article" date="2015" name="Genome Biol. Evol.">
        <title>The genome of winter moth (Operophtera brumata) provides a genomic perspective on sexual dimorphism and phenology.</title>
        <authorList>
            <person name="Derks M.F."/>
            <person name="Smit S."/>
            <person name="Salis L."/>
            <person name="Schijlen E."/>
            <person name="Bossers A."/>
            <person name="Mateman C."/>
            <person name="Pijl A.S."/>
            <person name="de Ridder D."/>
            <person name="Groenen M.A."/>
            <person name="Visser M.E."/>
            <person name="Megens H.J."/>
        </authorList>
    </citation>
    <scope>NUCLEOTIDE SEQUENCE [LARGE SCALE GENOMIC DNA]</scope>
    <source>
        <strain evidence="4">WM2013NL</strain>
        <tissue evidence="4">Head and thorax</tissue>
    </source>
</reference>
<evidence type="ECO:0000259" key="3">
    <source>
        <dbReference type="PROSITE" id="PS50175"/>
    </source>
</evidence>
<dbReference type="InterPro" id="IPR021109">
    <property type="entry name" value="Peptidase_aspartic_dom_sf"/>
</dbReference>